<dbReference type="eggNOG" id="COG2882">
    <property type="taxonomic scope" value="Bacteria"/>
</dbReference>
<name>F0SZF7_SYNGF</name>
<gene>
    <name evidence="12" type="ordered locus">Sgly_0599</name>
</gene>
<proteinExistence type="inferred from homology"/>
<comment type="similarity">
    <text evidence="2">Belongs to the FliJ family.</text>
</comment>
<dbReference type="GO" id="GO:0006935">
    <property type="term" value="P:chemotaxis"/>
    <property type="evidence" value="ECO:0007669"/>
    <property type="project" value="UniProtKB-KW"/>
</dbReference>
<dbReference type="GO" id="GO:0005886">
    <property type="term" value="C:plasma membrane"/>
    <property type="evidence" value="ECO:0007669"/>
    <property type="project" value="UniProtKB-SubCell"/>
</dbReference>
<accession>F0SZF7</accession>
<dbReference type="EMBL" id="CP002547">
    <property type="protein sequence ID" value="ADY54962.1"/>
    <property type="molecule type" value="Genomic_DNA"/>
</dbReference>
<reference evidence="13" key="2">
    <citation type="submission" date="2011-02" db="EMBL/GenBank/DDBJ databases">
        <title>The complete genome of Syntrophobotulus glycolicus DSM 8271.</title>
        <authorList>
            <person name="Lucas S."/>
            <person name="Copeland A."/>
            <person name="Lapidus A."/>
            <person name="Bruce D."/>
            <person name="Goodwin L."/>
            <person name="Pitluck S."/>
            <person name="Kyrpides N."/>
            <person name="Mavromatis K."/>
            <person name="Pagani I."/>
            <person name="Ivanova N."/>
            <person name="Mikhailova N."/>
            <person name="Chertkov O."/>
            <person name="Held B."/>
            <person name="Detter J.C."/>
            <person name="Tapia R."/>
            <person name="Han C."/>
            <person name="Land M."/>
            <person name="Hauser L."/>
            <person name="Markowitz V."/>
            <person name="Cheng J.-F."/>
            <person name="Hugenholtz P."/>
            <person name="Woyke T."/>
            <person name="Wu D."/>
            <person name="Spring S."/>
            <person name="Schroeder M."/>
            <person name="Brambilla E."/>
            <person name="Klenk H.-P."/>
            <person name="Eisen J.A."/>
        </authorList>
    </citation>
    <scope>NUCLEOTIDE SEQUENCE [LARGE SCALE GENOMIC DNA]</scope>
    <source>
        <strain evidence="13">DSM 8271 / FlGlyR</strain>
    </source>
</reference>
<dbReference type="InterPro" id="IPR012823">
    <property type="entry name" value="Flagell_FliJ"/>
</dbReference>
<dbReference type="Proteomes" id="UP000007488">
    <property type="component" value="Chromosome"/>
</dbReference>
<keyword evidence="8" id="KW-0653">Protein transport</keyword>
<evidence type="ECO:0000256" key="4">
    <source>
        <dbReference type="ARBA" id="ARBA00022448"/>
    </source>
</evidence>
<evidence type="ECO:0000313" key="13">
    <source>
        <dbReference type="Proteomes" id="UP000007488"/>
    </source>
</evidence>
<keyword evidence="9" id="KW-0472">Membrane</keyword>
<evidence type="ECO:0000256" key="3">
    <source>
        <dbReference type="ARBA" id="ARBA00020392"/>
    </source>
</evidence>
<dbReference type="Pfam" id="PF02050">
    <property type="entry name" value="FliJ"/>
    <property type="match status" value="1"/>
</dbReference>
<dbReference type="GO" id="GO:0015031">
    <property type="term" value="P:protein transport"/>
    <property type="evidence" value="ECO:0007669"/>
    <property type="project" value="UniProtKB-KW"/>
</dbReference>
<evidence type="ECO:0000256" key="8">
    <source>
        <dbReference type="ARBA" id="ARBA00022927"/>
    </source>
</evidence>
<keyword evidence="13" id="KW-1185">Reference proteome</keyword>
<keyword evidence="5" id="KW-1003">Cell membrane</keyword>
<keyword evidence="7" id="KW-1005">Bacterial flagellum biogenesis</keyword>
<dbReference type="GO" id="GO:0044781">
    <property type="term" value="P:bacterial-type flagellum organization"/>
    <property type="evidence" value="ECO:0007669"/>
    <property type="project" value="UniProtKB-KW"/>
</dbReference>
<feature type="coiled-coil region" evidence="11">
    <location>
        <begin position="18"/>
        <end position="45"/>
    </location>
</feature>
<dbReference type="Gene3D" id="1.10.287.1700">
    <property type="match status" value="1"/>
</dbReference>
<dbReference type="KEGG" id="sgy:Sgly_0599"/>
<dbReference type="InterPro" id="IPR053716">
    <property type="entry name" value="Flag_assembly_chemotaxis_eff"/>
</dbReference>
<organism evidence="12 13">
    <name type="scientific">Syntrophobotulus glycolicus (strain DSM 8271 / FlGlyR)</name>
    <dbReference type="NCBI Taxonomy" id="645991"/>
    <lineage>
        <taxon>Bacteria</taxon>
        <taxon>Bacillati</taxon>
        <taxon>Bacillota</taxon>
        <taxon>Clostridia</taxon>
        <taxon>Eubacteriales</taxon>
        <taxon>Desulfitobacteriaceae</taxon>
        <taxon>Syntrophobotulus</taxon>
    </lineage>
</organism>
<dbReference type="AlphaFoldDB" id="F0SZF7"/>
<evidence type="ECO:0000256" key="5">
    <source>
        <dbReference type="ARBA" id="ARBA00022475"/>
    </source>
</evidence>
<sequence>MIFQFRLETSLRISKQMMEAAQGVLAEAIRELQKLSEKKSIVNNQYIEVIERQKKACLREPHQLNDWQRFSSRQKKQLDELETLEKEQEITVAKQREEVIRLRVEHEKYNKLKEKQYQAFLREELRKEQKVIDEISQRSAGIKVREVLS</sequence>
<keyword evidence="6" id="KW-0145">Chemotaxis</keyword>
<keyword evidence="11" id="KW-0175">Coiled coil</keyword>
<evidence type="ECO:0000256" key="6">
    <source>
        <dbReference type="ARBA" id="ARBA00022500"/>
    </source>
</evidence>
<comment type="subcellular location">
    <subcellularLocation>
        <location evidence="1">Cell membrane</location>
        <topology evidence="1">Peripheral membrane protein</topology>
        <orientation evidence="1">Cytoplasmic side</orientation>
    </subcellularLocation>
</comment>
<evidence type="ECO:0000256" key="11">
    <source>
        <dbReference type="SAM" id="Coils"/>
    </source>
</evidence>
<evidence type="ECO:0000256" key="7">
    <source>
        <dbReference type="ARBA" id="ARBA00022795"/>
    </source>
</evidence>
<dbReference type="GO" id="GO:0009288">
    <property type="term" value="C:bacterial-type flagellum"/>
    <property type="evidence" value="ECO:0007669"/>
    <property type="project" value="InterPro"/>
</dbReference>
<reference evidence="12 13" key="1">
    <citation type="journal article" date="2011" name="Stand. Genomic Sci.">
        <title>Complete genome sequence of Syntrophobotulus glycolicus type strain (FlGlyR).</title>
        <authorList>
            <person name="Han C."/>
            <person name="Mwirichia R."/>
            <person name="Chertkov O."/>
            <person name="Held B."/>
            <person name="Lapidus A."/>
            <person name="Nolan M."/>
            <person name="Lucas S."/>
            <person name="Hammon N."/>
            <person name="Deshpande S."/>
            <person name="Cheng J.F."/>
            <person name="Tapia R."/>
            <person name="Goodwin L."/>
            <person name="Pitluck S."/>
            <person name="Huntemann M."/>
            <person name="Liolios K."/>
            <person name="Ivanova N."/>
            <person name="Pagani I."/>
            <person name="Mavromatis K."/>
            <person name="Ovchinikova G."/>
            <person name="Pati A."/>
            <person name="Chen A."/>
            <person name="Palaniappan K."/>
            <person name="Land M."/>
            <person name="Hauser L."/>
            <person name="Brambilla E.M."/>
            <person name="Rohde M."/>
            <person name="Spring S."/>
            <person name="Sikorski J."/>
            <person name="Goker M."/>
            <person name="Woyke T."/>
            <person name="Bristow J."/>
            <person name="Eisen J.A."/>
            <person name="Markowitz V."/>
            <person name="Hugenholtz P."/>
            <person name="Kyrpides N.C."/>
            <person name="Klenk H.P."/>
            <person name="Detter J.C."/>
        </authorList>
    </citation>
    <scope>NUCLEOTIDE SEQUENCE [LARGE SCALE GENOMIC DNA]</scope>
    <source>
        <strain evidence="13">DSM 8271 / FlGlyR</strain>
    </source>
</reference>
<evidence type="ECO:0000313" key="12">
    <source>
        <dbReference type="EMBL" id="ADY54962.1"/>
    </source>
</evidence>
<evidence type="ECO:0000256" key="1">
    <source>
        <dbReference type="ARBA" id="ARBA00004413"/>
    </source>
</evidence>
<keyword evidence="10" id="KW-1006">Bacterial flagellum protein export</keyword>
<evidence type="ECO:0000256" key="10">
    <source>
        <dbReference type="ARBA" id="ARBA00023225"/>
    </source>
</evidence>
<dbReference type="STRING" id="645991.Sgly_0599"/>
<evidence type="ECO:0000256" key="9">
    <source>
        <dbReference type="ARBA" id="ARBA00023136"/>
    </source>
</evidence>
<keyword evidence="4" id="KW-0813">Transport</keyword>
<dbReference type="GO" id="GO:0071973">
    <property type="term" value="P:bacterial-type flagellum-dependent cell motility"/>
    <property type="evidence" value="ECO:0007669"/>
    <property type="project" value="InterPro"/>
</dbReference>
<protein>
    <recommendedName>
        <fullName evidence="3">Flagellar FliJ protein</fullName>
    </recommendedName>
</protein>
<dbReference type="HOGENOM" id="CLU_146772_0_0_9"/>
<feature type="coiled-coil region" evidence="11">
    <location>
        <begin position="78"/>
        <end position="138"/>
    </location>
</feature>
<evidence type="ECO:0000256" key="2">
    <source>
        <dbReference type="ARBA" id="ARBA00010004"/>
    </source>
</evidence>